<keyword evidence="2" id="KW-1185">Reference proteome</keyword>
<reference evidence="1 2" key="1">
    <citation type="submission" date="2012-06" db="EMBL/GenBank/DDBJ databases">
        <title>Finished chromosome of genome of Crinalium epipsammum PCC 9333.</title>
        <authorList>
            <consortium name="US DOE Joint Genome Institute"/>
            <person name="Gugger M."/>
            <person name="Coursin T."/>
            <person name="Rippka R."/>
            <person name="Tandeau De Marsac N."/>
            <person name="Huntemann M."/>
            <person name="Wei C.-L."/>
            <person name="Han J."/>
            <person name="Detter J.C."/>
            <person name="Han C."/>
            <person name="Tapia R."/>
            <person name="Davenport K."/>
            <person name="Daligault H."/>
            <person name="Erkkila T."/>
            <person name="Gu W."/>
            <person name="Munk A.C.C."/>
            <person name="Teshima H."/>
            <person name="Xu Y."/>
            <person name="Chain P."/>
            <person name="Chen A."/>
            <person name="Krypides N."/>
            <person name="Mavromatis K."/>
            <person name="Markowitz V."/>
            <person name="Szeto E."/>
            <person name="Ivanova N."/>
            <person name="Mikhailova N."/>
            <person name="Ovchinnikova G."/>
            <person name="Pagani I."/>
            <person name="Pati A."/>
            <person name="Goodwin L."/>
            <person name="Peters L."/>
            <person name="Pitluck S."/>
            <person name="Woyke T."/>
            <person name="Kerfeld C."/>
        </authorList>
    </citation>
    <scope>NUCLEOTIDE SEQUENCE [LARGE SCALE GENOMIC DNA]</scope>
    <source>
        <strain evidence="1 2">PCC 9333</strain>
    </source>
</reference>
<dbReference type="OrthoDB" id="465247at2"/>
<dbReference type="RefSeq" id="WP_015202206.1">
    <property type="nucleotide sequence ID" value="NC_019753.1"/>
</dbReference>
<dbReference type="KEGG" id="cep:Cri9333_1180"/>
<proteinExistence type="predicted"/>
<dbReference type="EMBL" id="CP003620">
    <property type="protein sequence ID" value="AFZ12084.1"/>
    <property type="molecule type" value="Genomic_DNA"/>
</dbReference>
<sequence length="162" mass="18280">MLNFARVTTILGGFSVLIFSIPVLTQEQPTTISVLPDTQPNITFNVTTKAGQCPKTVSLWNLSRYYEGGVEHTAIADTLPIAGNPELISSTNKFVQFKAPLTKAYELCNGLATSETRTYYSFRFRDRHVYFKVNIKNIPRYSLVSDQKVIESRPVVRWQVAD</sequence>
<dbReference type="eggNOG" id="ENOG50331D9">
    <property type="taxonomic scope" value="Bacteria"/>
</dbReference>
<evidence type="ECO:0000313" key="2">
    <source>
        <dbReference type="Proteomes" id="UP000010472"/>
    </source>
</evidence>
<evidence type="ECO:0000313" key="1">
    <source>
        <dbReference type="EMBL" id="AFZ12084.1"/>
    </source>
</evidence>
<organism evidence="1 2">
    <name type="scientific">Crinalium epipsammum PCC 9333</name>
    <dbReference type="NCBI Taxonomy" id="1173022"/>
    <lineage>
        <taxon>Bacteria</taxon>
        <taxon>Bacillati</taxon>
        <taxon>Cyanobacteriota</taxon>
        <taxon>Cyanophyceae</taxon>
        <taxon>Gomontiellales</taxon>
        <taxon>Gomontiellaceae</taxon>
        <taxon>Crinalium</taxon>
    </lineage>
</organism>
<name>K9VX09_9CYAN</name>
<accession>K9VX09</accession>
<protein>
    <submittedName>
        <fullName evidence="1">Uncharacterized protein</fullName>
    </submittedName>
</protein>
<dbReference type="HOGENOM" id="CLU_137432_0_0_3"/>
<gene>
    <name evidence="1" type="ORF">Cri9333_1180</name>
</gene>
<dbReference type="AlphaFoldDB" id="K9VX09"/>
<dbReference type="Proteomes" id="UP000010472">
    <property type="component" value="Chromosome"/>
</dbReference>